<dbReference type="RefSeq" id="WP_050045926.1">
    <property type="nucleotide sequence ID" value="NZ_JHEG04000001.1"/>
</dbReference>
<dbReference type="InterPro" id="IPR036097">
    <property type="entry name" value="HisK_dim/P_sf"/>
</dbReference>
<evidence type="ECO:0000256" key="3">
    <source>
        <dbReference type="ARBA" id="ARBA00022553"/>
    </source>
</evidence>
<comment type="caution">
    <text evidence="13">The sequence shown here is derived from an EMBL/GenBank/DDBJ whole genome shotgun (WGS) entry which is preliminary data.</text>
</comment>
<evidence type="ECO:0000256" key="7">
    <source>
        <dbReference type="ARBA" id="ARBA00055745"/>
    </source>
</evidence>
<comment type="catalytic activity">
    <reaction evidence="1">
        <text>ATP + protein L-histidine = ADP + protein N-phospho-L-histidine.</text>
        <dbReference type="EC" id="2.7.13.3"/>
    </reaction>
</comment>
<dbReference type="Pfam" id="PF13426">
    <property type="entry name" value="PAS_9"/>
    <property type="match status" value="1"/>
</dbReference>
<dbReference type="SUPFAM" id="SSF47384">
    <property type="entry name" value="Homodimeric domain of signal transducing histidine kinase"/>
    <property type="match status" value="1"/>
</dbReference>
<dbReference type="Gene3D" id="3.30.565.10">
    <property type="entry name" value="Histidine kinase-like ATPase, C-terminal domain"/>
    <property type="match status" value="1"/>
</dbReference>
<dbReference type="InterPro" id="IPR003661">
    <property type="entry name" value="HisK_dim/P_dom"/>
</dbReference>
<evidence type="ECO:0000313" key="13">
    <source>
        <dbReference type="EMBL" id="KAF3887169.1"/>
    </source>
</evidence>
<dbReference type="Pfam" id="PF08448">
    <property type="entry name" value="PAS_4"/>
    <property type="match status" value="1"/>
</dbReference>
<proteinExistence type="predicted"/>
<organism evidence="13 14">
    <name type="scientific">Tolypothrix bouteillei VB521301</name>
    <dbReference type="NCBI Taxonomy" id="1479485"/>
    <lineage>
        <taxon>Bacteria</taxon>
        <taxon>Bacillati</taxon>
        <taxon>Cyanobacteriota</taxon>
        <taxon>Cyanophyceae</taxon>
        <taxon>Nostocales</taxon>
        <taxon>Tolypothrichaceae</taxon>
        <taxon>Tolypothrix</taxon>
    </lineage>
</organism>
<dbReference type="InterPro" id="IPR036890">
    <property type="entry name" value="HATPase_C_sf"/>
</dbReference>
<dbReference type="Pfam" id="PF00512">
    <property type="entry name" value="HisKA"/>
    <property type="match status" value="1"/>
</dbReference>
<sequence>MHSLDQHIVLPCLESIIDPSPLTITGEETLSDAVELMRQSRLKTGFVVVLNNTQVLGLLTEQDIVQVAFSDINFKTIKIFEVLETSVNTLKFSELENNIVPLLTLLRLYHLPALVVVDEKERFIGVITYESICHSLERQGAIVGQAQAGLVQANAELEMRVEERTQALREINRQLMYEIVDRQLVEEQLRQSQEMLQLIMDNIPQSVFWKDTTSVYIGCNRNFAQMIGLDSPEDIIGKTDCDLVRNQEEAQYYRECDARVMENNVPEYHAVSLHLRKNGREAWLETTRVPLHDVEGKVVGILGTFEDISCRKQAEESLRLRDRAMAASSNGIVITDVTVPNSPIIYANKAYEKITGYSVEEVLGKNCRFLQNGDTNQPGLIELRNAIIQGKGCTVVLRNYRKDGSLFWNELSISPVHDSSGNLTHYIGIQTDITERQRAAVALLVSQERLQYLLSSSPGVIYSCKPSGDFDTTFISDNVTSVLGYEVQEFVQTPGFWINHIDSEDLPRIMAGAAKLFEQKQINYEYRFFHKNGSVRWMYDQAKLVLDDTGNPLEIVGYWIDITERKQLEEDLKNALQKEKELNDLKSRFIAMTSHEFRTPLSTILSSAELLQYYSHKWTREKQLSHLQRIQNAVHHMIETLNDVLLIGRAESKKLNLDLEEFDLIEYCQYMVKESELNIKNQQVINFQSQYNSIPCSMDKKLLGQILSNLLSNAIKYSPNNNLIQFTLQLEAEQAIFEIQDRGIGIPPDDLPHIFESFHRATNVGHIQGTGLGLAVVKRCVDTYKGEITVTSQEALGTTFTVRLPVGNGDGEAPIGDKG</sequence>
<dbReference type="Pfam" id="PF08447">
    <property type="entry name" value="PAS_3"/>
    <property type="match status" value="1"/>
</dbReference>
<comment type="function">
    <text evidence="7">Photoreceptor which exists in two forms that are reversibly interconvertible by light: the R form that absorbs maximally in the red region of the spectrum and the FR form that absorbs maximally in the far-red region.</text>
</comment>
<dbReference type="AlphaFoldDB" id="A0A8S9T6N8"/>
<feature type="domain" description="Histidine kinase" evidence="9">
    <location>
        <begin position="592"/>
        <end position="808"/>
    </location>
</feature>
<dbReference type="InterPro" id="IPR001610">
    <property type="entry name" value="PAC"/>
</dbReference>
<dbReference type="InterPro" id="IPR013656">
    <property type="entry name" value="PAS_4"/>
</dbReference>
<feature type="domain" description="PAC" evidence="11">
    <location>
        <begin position="264"/>
        <end position="320"/>
    </location>
</feature>
<evidence type="ECO:0000256" key="2">
    <source>
        <dbReference type="ARBA" id="ARBA00012438"/>
    </source>
</evidence>
<evidence type="ECO:0000256" key="8">
    <source>
        <dbReference type="PROSITE-ProRule" id="PRU00703"/>
    </source>
</evidence>
<dbReference type="InterPro" id="IPR005467">
    <property type="entry name" value="His_kinase_dom"/>
</dbReference>
<gene>
    <name evidence="13" type="ORF">DA73_0400018010</name>
</gene>
<dbReference type="NCBIfam" id="TIGR00229">
    <property type="entry name" value="sensory_box"/>
    <property type="match status" value="3"/>
</dbReference>
<keyword evidence="4" id="KW-0808">Transferase</keyword>
<dbReference type="Gene3D" id="3.10.580.10">
    <property type="entry name" value="CBS-domain"/>
    <property type="match status" value="1"/>
</dbReference>
<dbReference type="SUPFAM" id="SSF55785">
    <property type="entry name" value="PYP-like sensor domain (PAS domain)"/>
    <property type="match status" value="3"/>
</dbReference>
<dbReference type="GO" id="GO:0000155">
    <property type="term" value="F:phosphorelay sensor kinase activity"/>
    <property type="evidence" value="ECO:0007669"/>
    <property type="project" value="InterPro"/>
</dbReference>
<dbReference type="EMBL" id="JHEG04000001">
    <property type="protein sequence ID" value="KAF3887169.1"/>
    <property type="molecule type" value="Genomic_DNA"/>
</dbReference>
<feature type="domain" description="PAC" evidence="11">
    <location>
        <begin position="522"/>
        <end position="574"/>
    </location>
</feature>
<dbReference type="PANTHER" id="PTHR43304:SF1">
    <property type="entry name" value="PAC DOMAIN-CONTAINING PROTEIN"/>
    <property type="match status" value="1"/>
</dbReference>
<feature type="domain" description="PAS" evidence="10">
    <location>
        <begin position="317"/>
        <end position="366"/>
    </location>
</feature>
<dbReference type="Pfam" id="PF02518">
    <property type="entry name" value="HATPase_c"/>
    <property type="match status" value="1"/>
</dbReference>
<evidence type="ECO:0000256" key="4">
    <source>
        <dbReference type="ARBA" id="ARBA00022679"/>
    </source>
</evidence>
<dbReference type="FunFam" id="3.30.565.10:FF:000006">
    <property type="entry name" value="Sensor histidine kinase WalK"/>
    <property type="match status" value="1"/>
</dbReference>
<evidence type="ECO:0000313" key="14">
    <source>
        <dbReference type="Proteomes" id="UP000029738"/>
    </source>
</evidence>
<dbReference type="InterPro" id="IPR052162">
    <property type="entry name" value="Sensor_kinase/Photoreceptor"/>
</dbReference>
<dbReference type="PRINTS" id="PR00344">
    <property type="entry name" value="BCTRLSENSOR"/>
</dbReference>
<evidence type="ECO:0000259" key="10">
    <source>
        <dbReference type="PROSITE" id="PS50112"/>
    </source>
</evidence>
<dbReference type="SUPFAM" id="SSF54631">
    <property type="entry name" value="CBS-domain pair"/>
    <property type="match status" value="1"/>
</dbReference>
<evidence type="ECO:0000256" key="5">
    <source>
        <dbReference type="ARBA" id="ARBA00022777"/>
    </source>
</evidence>
<dbReference type="Pfam" id="PF00571">
    <property type="entry name" value="CBS"/>
    <property type="match status" value="1"/>
</dbReference>
<dbReference type="InterPro" id="IPR000700">
    <property type="entry name" value="PAS-assoc_C"/>
</dbReference>
<dbReference type="InterPro" id="IPR003594">
    <property type="entry name" value="HATPase_dom"/>
</dbReference>
<reference evidence="13" key="1">
    <citation type="journal article" date="2015" name="Genome Announc.">
        <title>Draft Genome Sequence of Tolypothrix boutellei Strain VB521301.</title>
        <authorList>
            <person name="Chandrababunaidu M.M."/>
            <person name="Singh D."/>
            <person name="Sen D."/>
            <person name="Bhan S."/>
            <person name="Das S."/>
            <person name="Gupta A."/>
            <person name="Adhikary S.P."/>
            <person name="Tripathy S."/>
        </authorList>
    </citation>
    <scope>NUCLEOTIDE SEQUENCE</scope>
    <source>
        <strain evidence="13">VB521301</strain>
    </source>
</reference>
<evidence type="ECO:0000259" key="12">
    <source>
        <dbReference type="PROSITE" id="PS51371"/>
    </source>
</evidence>
<dbReference type="SMART" id="SM00388">
    <property type="entry name" value="HisKA"/>
    <property type="match status" value="1"/>
</dbReference>
<dbReference type="CDD" id="cd00075">
    <property type="entry name" value="HATPase"/>
    <property type="match status" value="1"/>
</dbReference>
<evidence type="ECO:0000256" key="1">
    <source>
        <dbReference type="ARBA" id="ARBA00000085"/>
    </source>
</evidence>
<feature type="domain" description="PAS" evidence="10">
    <location>
        <begin position="446"/>
        <end position="520"/>
    </location>
</feature>
<dbReference type="CDD" id="cd00130">
    <property type="entry name" value="PAS"/>
    <property type="match status" value="3"/>
</dbReference>
<feature type="domain" description="PAC" evidence="11">
    <location>
        <begin position="393"/>
        <end position="445"/>
    </location>
</feature>
<dbReference type="SMART" id="SM00387">
    <property type="entry name" value="HATPase_c"/>
    <property type="match status" value="1"/>
</dbReference>
<keyword evidence="8" id="KW-0129">CBS domain</keyword>
<dbReference type="Proteomes" id="UP000029738">
    <property type="component" value="Unassembled WGS sequence"/>
</dbReference>
<dbReference type="PANTHER" id="PTHR43304">
    <property type="entry name" value="PHYTOCHROME-LIKE PROTEIN CPH1"/>
    <property type="match status" value="1"/>
</dbReference>
<dbReference type="PROSITE" id="PS51371">
    <property type="entry name" value="CBS"/>
    <property type="match status" value="1"/>
</dbReference>
<evidence type="ECO:0000259" key="9">
    <source>
        <dbReference type="PROSITE" id="PS50109"/>
    </source>
</evidence>
<dbReference type="InterPro" id="IPR013655">
    <property type="entry name" value="PAS_fold_3"/>
</dbReference>
<dbReference type="InterPro" id="IPR004358">
    <property type="entry name" value="Sig_transdc_His_kin-like_C"/>
</dbReference>
<dbReference type="Gene3D" id="3.30.450.20">
    <property type="entry name" value="PAS domain"/>
    <property type="match status" value="3"/>
</dbReference>
<reference evidence="13" key="2">
    <citation type="submission" date="2019-11" db="EMBL/GenBank/DDBJ databases">
        <title>Improved Assembly of Tolypothrix boutellei genome.</title>
        <authorList>
            <person name="Sarangi A.N."/>
            <person name="Mukherjee M."/>
            <person name="Ghosh S."/>
            <person name="Singh D."/>
            <person name="Das A."/>
            <person name="Kant S."/>
            <person name="Prusty A."/>
            <person name="Tripathy S."/>
        </authorList>
    </citation>
    <scope>NUCLEOTIDE SEQUENCE</scope>
    <source>
        <strain evidence="13">VB521301</strain>
    </source>
</reference>
<evidence type="ECO:0000256" key="6">
    <source>
        <dbReference type="ARBA" id="ARBA00023012"/>
    </source>
</evidence>
<dbReference type="InterPro" id="IPR000014">
    <property type="entry name" value="PAS"/>
</dbReference>
<dbReference type="SUPFAM" id="SSF55874">
    <property type="entry name" value="ATPase domain of HSP90 chaperone/DNA topoisomerase II/histidine kinase"/>
    <property type="match status" value="1"/>
</dbReference>
<keyword evidence="6" id="KW-0902">Two-component regulatory system</keyword>
<dbReference type="InterPro" id="IPR046342">
    <property type="entry name" value="CBS_dom_sf"/>
</dbReference>
<keyword evidence="14" id="KW-1185">Reference proteome</keyword>
<dbReference type="PROSITE" id="PS50112">
    <property type="entry name" value="PAS"/>
    <property type="match status" value="2"/>
</dbReference>
<feature type="domain" description="CBS" evidence="12">
    <location>
        <begin position="17"/>
        <end position="76"/>
    </location>
</feature>
<keyword evidence="3" id="KW-0597">Phosphoprotein</keyword>
<dbReference type="Gene3D" id="1.10.287.130">
    <property type="match status" value="1"/>
</dbReference>
<keyword evidence="5" id="KW-0418">Kinase</keyword>
<dbReference type="SMART" id="SM00091">
    <property type="entry name" value="PAS"/>
    <property type="match status" value="3"/>
</dbReference>
<protein>
    <recommendedName>
        <fullName evidence="2">histidine kinase</fullName>
        <ecNumber evidence="2">2.7.13.3</ecNumber>
    </recommendedName>
</protein>
<dbReference type="SMART" id="SM00086">
    <property type="entry name" value="PAC"/>
    <property type="match status" value="3"/>
</dbReference>
<dbReference type="InterPro" id="IPR035965">
    <property type="entry name" value="PAS-like_dom_sf"/>
</dbReference>
<accession>A0A8S9T6N8</accession>
<name>A0A8S9T6N8_9CYAN</name>
<dbReference type="InterPro" id="IPR000644">
    <property type="entry name" value="CBS_dom"/>
</dbReference>
<dbReference type="PROSITE" id="PS50109">
    <property type="entry name" value="HIS_KIN"/>
    <property type="match status" value="1"/>
</dbReference>
<dbReference type="PROSITE" id="PS50113">
    <property type="entry name" value="PAC"/>
    <property type="match status" value="3"/>
</dbReference>
<evidence type="ECO:0000259" key="11">
    <source>
        <dbReference type="PROSITE" id="PS50113"/>
    </source>
</evidence>
<dbReference type="OrthoDB" id="453200at2"/>
<dbReference type="EC" id="2.7.13.3" evidence="2"/>
<dbReference type="CDD" id="cd00082">
    <property type="entry name" value="HisKA"/>
    <property type="match status" value="1"/>
</dbReference>